<accession>A0A1J4MEJ7</accession>
<dbReference type="AlphaFoldDB" id="A0A1J4MEJ7"/>
<dbReference type="VEuPathDB" id="CryptoDB:cand_011820"/>
<dbReference type="OrthoDB" id="340412at2759"/>
<feature type="chain" id="PRO_5012791785" evidence="1">
    <location>
        <begin position="26"/>
        <end position="752"/>
    </location>
</feature>
<protein>
    <submittedName>
        <fullName evidence="2">Uncharacterized protein</fullName>
    </submittedName>
</protein>
<dbReference type="GeneID" id="92365367"/>
<feature type="signal peptide" evidence="1">
    <location>
        <begin position="1"/>
        <end position="25"/>
    </location>
</feature>
<dbReference type="RefSeq" id="XP_067067041.1">
    <property type="nucleotide sequence ID" value="XM_067211421.1"/>
</dbReference>
<sequence>MNPTRGTLLTIYIWLLCFNILQIGSNENNEVDLMGIEYHILVQKWIEDSWTLCVINIDEYSHYNEILTAGFQIEKADSGMNLAITILPKSSSLETPGRVLSSFKTSCEKCLIDRLTVLLNSSEDIQFSEKITISIVYTKQSLDKFLSQCSKQEEQVSEYGYNNKFIETSKKHTTQEVKYNNPTGNNQENQVIPLEQPQIEKSNSPISSFIVSSVSNAQSKQDDKSSKKSPSISLDNATGLELCYPVTHGEGIDIVNLQNSFFLPDTLYVETAIMIRRIAKRMDIQRSAEESVSIILAGLGGLILSDTRCEESMRSSMILGELVIPSVGLSDLPSLCNNIQLCLENEDFHNSVLSALSKAYRYINFVKDRNREYMWETMVRMTGSLGNVKGLQAYRLWLELESMIALLDNDIKVLHSDIPNDVMGIPEYSSKSEAPTVECTIALMRVGAPFDIRLTQITDAARACNQIMKDQSTFLSVNQVKIITDTLLLARIADWFVGTFIIEKHIPPGVTRPAVCLYLSSIVSPMNYSSLIQYVWPRIVFAIASAAPSALSFSTRTVDPENCRKALSSVVKVLGDKLPINIDETCGKMAACITRGRIARVNIDETISNVLKDTNNPINYDAGTNSAALRLAIYTFGKKAPSSSRNRSFSYLSTPLRAAVLYGHLQSLMPGGFSIDDVLKMIYGFTKGKVPNGPAERCFVELMKSIPVFLATDAEIKLICVKALGPWIMPDITLSDVPISTPLPSYSRSIVV</sequence>
<keyword evidence="3" id="KW-1185">Reference proteome</keyword>
<comment type="caution">
    <text evidence="2">The sequence shown here is derived from an EMBL/GenBank/DDBJ whole genome shotgun (WGS) entry which is preliminary data.</text>
</comment>
<evidence type="ECO:0000313" key="3">
    <source>
        <dbReference type="Proteomes" id="UP000186804"/>
    </source>
</evidence>
<name>A0A1J4MEJ7_9CRYT</name>
<evidence type="ECO:0000313" key="2">
    <source>
        <dbReference type="EMBL" id="OII72654.1"/>
    </source>
</evidence>
<dbReference type="EMBL" id="LRBS01000111">
    <property type="protein sequence ID" value="OII72654.1"/>
    <property type="molecule type" value="Genomic_DNA"/>
</dbReference>
<proteinExistence type="predicted"/>
<gene>
    <name evidence="2" type="ORF">cand_011820</name>
</gene>
<reference evidence="2 3" key="1">
    <citation type="submission" date="2016-10" db="EMBL/GenBank/DDBJ databases">
        <title>Reductive evolution of mitochondrial metabolism and differential evolution of invasion-related proteins in Cryptosporidium.</title>
        <authorList>
            <person name="Liu S."/>
            <person name="Roellig D.M."/>
            <person name="Guo Y."/>
            <person name="Li N."/>
            <person name="Frace M.A."/>
            <person name="Tang K."/>
            <person name="Zhang L."/>
            <person name="Feng Y."/>
            <person name="Xiao L."/>
        </authorList>
    </citation>
    <scope>NUCLEOTIDE SEQUENCE [LARGE SCALE GENOMIC DNA]</scope>
    <source>
        <strain evidence="2">30847</strain>
    </source>
</reference>
<dbReference type="Proteomes" id="UP000186804">
    <property type="component" value="Unassembled WGS sequence"/>
</dbReference>
<evidence type="ECO:0000256" key="1">
    <source>
        <dbReference type="SAM" id="SignalP"/>
    </source>
</evidence>
<keyword evidence="1" id="KW-0732">Signal</keyword>
<organism evidence="2 3">
    <name type="scientific">Cryptosporidium andersoni</name>
    <dbReference type="NCBI Taxonomy" id="117008"/>
    <lineage>
        <taxon>Eukaryota</taxon>
        <taxon>Sar</taxon>
        <taxon>Alveolata</taxon>
        <taxon>Apicomplexa</taxon>
        <taxon>Conoidasida</taxon>
        <taxon>Coccidia</taxon>
        <taxon>Eucoccidiorida</taxon>
        <taxon>Eimeriorina</taxon>
        <taxon>Cryptosporidiidae</taxon>
        <taxon>Cryptosporidium</taxon>
    </lineage>
</organism>